<sequence>MRIAVGHTTFGFEGPVEKLLESGDDNATSIKLYDLQILARNSISQTKLKVMQECRMDMVWSKEMNHQHKNHLPAERRIIAPVQKRIEELALEKKKKRDKSLTHIIVTPCIIPVQQKTIRVS</sequence>
<comment type="caution">
    <text evidence="1">The sequence shown here is derived from an EMBL/GenBank/DDBJ whole genome shotgun (WGS) entry which is preliminary data.</text>
</comment>
<proteinExistence type="predicted"/>
<gene>
    <name evidence="1" type="ORF">ACJMK2_032757</name>
</gene>
<dbReference type="Proteomes" id="UP001634394">
    <property type="component" value="Unassembled WGS sequence"/>
</dbReference>
<keyword evidence="2" id="KW-1185">Reference proteome</keyword>
<protein>
    <submittedName>
        <fullName evidence="1">Uncharacterized protein</fullName>
    </submittedName>
</protein>
<dbReference type="EMBL" id="JBJQND010000004">
    <property type="protein sequence ID" value="KAL3880523.1"/>
    <property type="molecule type" value="Genomic_DNA"/>
</dbReference>
<reference evidence="1 2" key="1">
    <citation type="submission" date="2024-11" db="EMBL/GenBank/DDBJ databases">
        <title>Chromosome-level genome assembly of the freshwater bivalve Anodonta woodiana.</title>
        <authorList>
            <person name="Chen X."/>
        </authorList>
    </citation>
    <scope>NUCLEOTIDE SEQUENCE [LARGE SCALE GENOMIC DNA]</scope>
    <source>
        <strain evidence="1">MN2024</strain>
        <tissue evidence="1">Gills</tissue>
    </source>
</reference>
<evidence type="ECO:0000313" key="1">
    <source>
        <dbReference type="EMBL" id="KAL3880523.1"/>
    </source>
</evidence>
<dbReference type="AlphaFoldDB" id="A0ABD3X6B4"/>
<accession>A0ABD3X6B4</accession>
<evidence type="ECO:0000313" key="2">
    <source>
        <dbReference type="Proteomes" id="UP001634394"/>
    </source>
</evidence>
<organism evidence="1 2">
    <name type="scientific">Sinanodonta woodiana</name>
    <name type="common">Chinese pond mussel</name>
    <name type="synonym">Anodonta woodiana</name>
    <dbReference type="NCBI Taxonomy" id="1069815"/>
    <lineage>
        <taxon>Eukaryota</taxon>
        <taxon>Metazoa</taxon>
        <taxon>Spiralia</taxon>
        <taxon>Lophotrochozoa</taxon>
        <taxon>Mollusca</taxon>
        <taxon>Bivalvia</taxon>
        <taxon>Autobranchia</taxon>
        <taxon>Heteroconchia</taxon>
        <taxon>Palaeoheterodonta</taxon>
        <taxon>Unionida</taxon>
        <taxon>Unionoidea</taxon>
        <taxon>Unionidae</taxon>
        <taxon>Unioninae</taxon>
        <taxon>Sinanodonta</taxon>
    </lineage>
</organism>
<name>A0ABD3X6B4_SINWO</name>